<dbReference type="OrthoDB" id="3251447at2"/>
<feature type="transmembrane region" description="Helical" evidence="1">
    <location>
        <begin position="178"/>
        <end position="204"/>
    </location>
</feature>
<evidence type="ECO:0000313" key="2">
    <source>
        <dbReference type="EMBL" id="KAB1631454.1"/>
    </source>
</evidence>
<dbReference type="EMBL" id="WBKA01000006">
    <property type="protein sequence ID" value="KAB1631454.1"/>
    <property type="molecule type" value="Genomic_DNA"/>
</dbReference>
<feature type="transmembrane region" description="Helical" evidence="1">
    <location>
        <begin position="314"/>
        <end position="336"/>
    </location>
</feature>
<proteinExistence type="predicted"/>
<reference evidence="2 3" key="1">
    <citation type="submission" date="2019-09" db="EMBL/GenBank/DDBJ databases">
        <title>Phylogeny of genus Pseudoclavibacter and closely related genus.</title>
        <authorList>
            <person name="Li Y."/>
        </authorList>
    </citation>
    <scope>NUCLEOTIDE SEQUENCE [LARGE SCALE GENOMIC DNA]</scope>
    <source>
        <strain evidence="2 3">JCM 16921</strain>
    </source>
</reference>
<dbReference type="AlphaFoldDB" id="A0A7C8FU26"/>
<gene>
    <name evidence="2" type="ORF">F8O02_07455</name>
</gene>
<accession>A0A7C8FU26</accession>
<evidence type="ECO:0000313" key="3">
    <source>
        <dbReference type="Proteomes" id="UP000481339"/>
    </source>
</evidence>
<evidence type="ECO:0008006" key="4">
    <source>
        <dbReference type="Google" id="ProtNLM"/>
    </source>
</evidence>
<keyword evidence="3" id="KW-1185">Reference proteome</keyword>
<evidence type="ECO:0000256" key="1">
    <source>
        <dbReference type="SAM" id="Phobius"/>
    </source>
</evidence>
<keyword evidence="1" id="KW-1133">Transmembrane helix</keyword>
<feature type="transmembrane region" description="Helical" evidence="1">
    <location>
        <begin position="31"/>
        <end position="50"/>
    </location>
</feature>
<dbReference type="Pfam" id="PF14897">
    <property type="entry name" value="EpsG"/>
    <property type="match status" value="1"/>
</dbReference>
<organism evidence="2 3">
    <name type="scientific">Pseudoclavibacter caeni</name>
    <dbReference type="NCBI Taxonomy" id="908846"/>
    <lineage>
        <taxon>Bacteria</taxon>
        <taxon>Bacillati</taxon>
        <taxon>Actinomycetota</taxon>
        <taxon>Actinomycetes</taxon>
        <taxon>Micrococcales</taxon>
        <taxon>Microbacteriaceae</taxon>
        <taxon>Pseudoclavibacter</taxon>
    </lineage>
</organism>
<dbReference type="InterPro" id="IPR049458">
    <property type="entry name" value="EpsG-like"/>
</dbReference>
<comment type="caution">
    <text evidence="2">The sequence shown here is derived from an EMBL/GenBank/DDBJ whole genome shotgun (WGS) entry which is preliminary data.</text>
</comment>
<protein>
    <recommendedName>
        <fullName evidence="4">EpsG family protein</fullName>
    </recommendedName>
</protein>
<sequence>MYIVYLAFAISAILVSCSFSDRIASSYVFKFFCGLIAIAIVSVIAGVRNLDVSGGTDVLVYGNPIFDFAANSSTYGEFVNQVQGYNLDIESGYLLINYLVSRFTDNPHVYYGLLSFSISSLIFSAGYLIRKNLSPFIFWSTYLLTIYFETFNLLRQSISMAMILLAVSVLLANPKRKIVSLLIVISAIFFHATAVIGLLIWLIALLLIKSKRKHRVALVVVIGSIILSVSFGTIFQNFSSFFEESKYQVYTSSSYGVGRSLGLGALYRIPFVVLLYLSMRSKRPIQPFANLQFSDSLGEFQNVKSSSSNVGTRIMALIFLVISLIEAILLPIRLISYPLYRIPLYFGFFRPFSYSFIAKRFKDKLNIFPLLILVFDFLYLNLLVFGQTDLQYHSDILSSIISVSI</sequence>
<feature type="transmembrane region" description="Helical" evidence="1">
    <location>
        <begin position="109"/>
        <end position="129"/>
    </location>
</feature>
<name>A0A7C8FU26_9MICO</name>
<dbReference type="Proteomes" id="UP000481339">
    <property type="component" value="Unassembled WGS sequence"/>
</dbReference>
<dbReference type="RefSeq" id="WP_158036627.1">
    <property type="nucleotide sequence ID" value="NZ_BAAAZV010000002.1"/>
</dbReference>
<feature type="transmembrane region" description="Helical" evidence="1">
    <location>
        <begin position="216"/>
        <end position="235"/>
    </location>
</feature>
<feature type="transmembrane region" description="Helical" evidence="1">
    <location>
        <begin position="6"/>
        <end position="24"/>
    </location>
</feature>
<keyword evidence="1" id="KW-0812">Transmembrane</keyword>
<feature type="transmembrane region" description="Helical" evidence="1">
    <location>
        <begin position="255"/>
        <end position="277"/>
    </location>
</feature>
<keyword evidence="1" id="KW-0472">Membrane</keyword>
<feature type="transmembrane region" description="Helical" evidence="1">
    <location>
        <begin position="342"/>
        <end position="358"/>
    </location>
</feature>
<feature type="transmembrane region" description="Helical" evidence="1">
    <location>
        <begin position="365"/>
        <end position="385"/>
    </location>
</feature>